<evidence type="ECO:0000313" key="3">
    <source>
        <dbReference type="Proteomes" id="UP000053239"/>
    </source>
</evidence>
<name>A0A0J9U0D4_PLAVI</name>
<feature type="transmembrane region" description="Helical" evidence="1">
    <location>
        <begin position="173"/>
        <end position="194"/>
    </location>
</feature>
<reference evidence="2 3" key="1">
    <citation type="submission" date="2011-09" db="EMBL/GenBank/DDBJ databases">
        <title>The Genome Sequence of Plasmodium vivax North Korean.</title>
        <authorList>
            <consortium name="The Broad Institute Genome Sequencing Platform"/>
            <consortium name="The Broad Institute Genome Sequencing Center for Infectious Disease"/>
            <person name="Neafsey D."/>
            <person name="Carlton J."/>
            <person name="Barnwell J."/>
            <person name="Collins W."/>
            <person name="Escalante A."/>
            <person name="Mullikin J."/>
            <person name="Saul A."/>
            <person name="Guigo R."/>
            <person name="Camara F."/>
            <person name="Young S.K."/>
            <person name="Zeng Q."/>
            <person name="Gargeya S."/>
            <person name="Fitzgerald M."/>
            <person name="Haas B."/>
            <person name="Abouelleil A."/>
            <person name="Alvarado L."/>
            <person name="Arachchi H.M."/>
            <person name="Berlin A."/>
            <person name="Brown A."/>
            <person name="Chapman S.B."/>
            <person name="Chen Z."/>
            <person name="Dunbar C."/>
            <person name="Freedman E."/>
            <person name="Gearin G."/>
            <person name="Gellesch M."/>
            <person name="Goldberg J."/>
            <person name="Griggs A."/>
            <person name="Gujja S."/>
            <person name="Heiman D."/>
            <person name="Howarth C."/>
            <person name="Larson L."/>
            <person name="Lui A."/>
            <person name="MacDonald P.J.P."/>
            <person name="Montmayeur A."/>
            <person name="Murphy C."/>
            <person name="Neiman D."/>
            <person name="Pearson M."/>
            <person name="Priest M."/>
            <person name="Roberts A."/>
            <person name="Saif S."/>
            <person name="Shea T."/>
            <person name="Shenoy N."/>
            <person name="Sisk P."/>
            <person name="Stolte C."/>
            <person name="Sykes S."/>
            <person name="Wortman J."/>
            <person name="Nusbaum C."/>
            <person name="Birren B."/>
        </authorList>
    </citation>
    <scope>NUCLEOTIDE SEQUENCE [LARGE SCALE GENOMIC DNA]</scope>
    <source>
        <strain evidence="2 3">North Korean</strain>
    </source>
</reference>
<sequence length="278" mass="33071">MILLYKKIVNIEHQYINYNFKIHNDKKIYTIDIYLRKKRCIKKFPCDNALEIKFKIVNPLNKGFYRLLAKHELKNDLYKTQVRQNYADYGMNKNKKKDTGNKSTYSHVKKSGLNELDAYRKGYKQRYSKKKGLAKLDCYCEKKVFDKFDYINNLSVKINNSKISFIKKLFNKYVIRFIILSLIPFLGLIIPTLFGGDKEENTIIPLCPRTCTKHDGTTGNAEHERKYTWSPFSKDEWNFISYLNIILSYLFVIMIILLIIYTHVKFIKYEKIKSGKKK</sequence>
<gene>
    <name evidence="2" type="ORF">PVNG_04737</name>
</gene>
<keyword evidence="1" id="KW-1133">Transmembrane helix</keyword>
<protein>
    <recommendedName>
        <fullName evidence="4">Variable surface protein</fullName>
    </recommendedName>
</protein>
<dbReference type="InterPro" id="IPR022139">
    <property type="entry name" value="Fam-L/Fam-M-like_plasmodium"/>
</dbReference>
<dbReference type="AlphaFoldDB" id="A0A0J9U0D4"/>
<dbReference type="Proteomes" id="UP000053239">
    <property type="component" value="Unassembled WGS sequence"/>
</dbReference>
<organism evidence="2 3">
    <name type="scientific">Plasmodium vivax North Korean</name>
    <dbReference type="NCBI Taxonomy" id="1035514"/>
    <lineage>
        <taxon>Eukaryota</taxon>
        <taxon>Sar</taxon>
        <taxon>Alveolata</taxon>
        <taxon>Apicomplexa</taxon>
        <taxon>Aconoidasida</taxon>
        <taxon>Haemosporida</taxon>
        <taxon>Plasmodiidae</taxon>
        <taxon>Plasmodium</taxon>
        <taxon>Plasmodium (Plasmodium)</taxon>
    </lineage>
</organism>
<evidence type="ECO:0000256" key="1">
    <source>
        <dbReference type="SAM" id="Phobius"/>
    </source>
</evidence>
<dbReference type="Pfam" id="PF12420">
    <property type="entry name" value="DUF3671"/>
    <property type="match status" value="1"/>
</dbReference>
<evidence type="ECO:0000313" key="2">
    <source>
        <dbReference type="EMBL" id="KNA01711.1"/>
    </source>
</evidence>
<evidence type="ECO:0008006" key="4">
    <source>
        <dbReference type="Google" id="ProtNLM"/>
    </source>
</evidence>
<accession>A0A0J9U0D4</accession>
<keyword evidence="1" id="KW-0812">Transmembrane</keyword>
<keyword evidence="1" id="KW-0472">Membrane</keyword>
<proteinExistence type="predicted"/>
<feature type="transmembrane region" description="Helical" evidence="1">
    <location>
        <begin position="239"/>
        <end position="261"/>
    </location>
</feature>
<dbReference type="EMBL" id="KQ235236">
    <property type="protein sequence ID" value="KNA01711.1"/>
    <property type="molecule type" value="Genomic_DNA"/>
</dbReference>